<feature type="region of interest" description="Disordered" evidence="1">
    <location>
        <begin position="139"/>
        <end position="171"/>
    </location>
</feature>
<comment type="caution">
    <text evidence="2">The sequence shown here is derived from an EMBL/GenBank/DDBJ whole genome shotgun (WGS) entry which is preliminary data.</text>
</comment>
<accession>A0A8T2P355</accession>
<feature type="compositionally biased region" description="Basic and acidic residues" evidence="1">
    <location>
        <begin position="36"/>
        <end position="59"/>
    </location>
</feature>
<sequence length="171" mass="18766">MYPFAGVCSDLPPPDSVRAGHVLELQLNMAVREFDMSTEERQKKQETVGCSDRGRERGPGHHGTMLECDRRQGKRTFQDMTLLWVLLLTATLAGHVYSDDYDYTAGGDAYGDPARALARALEQTRETVTFCSAGWCDKSSSEEAEGSDYIAPTEDTALTTVSQPGKIQGLP</sequence>
<protein>
    <submittedName>
        <fullName evidence="2">Uncharacterized protein</fullName>
    </submittedName>
</protein>
<evidence type="ECO:0000256" key="1">
    <source>
        <dbReference type="SAM" id="MobiDB-lite"/>
    </source>
</evidence>
<evidence type="ECO:0000313" key="2">
    <source>
        <dbReference type="EMBL" id="KAG9344052.1"/>
    </source>
</evidence>
<dbReference type="Proteomes" id="UP000824540">
    <property type="component" value="Unassembled WGS sequence"/>
</dbReference>
<gene>
    <name evidence="2" type="ORF">JZ751_012529</name>
</gene>
<dbReference type="EMBL" id="JAFBMS010000021">
    <property type="protein sequence ID" value="KAG9344052.1"/>
    <property type="molecule type" value="Genomic_DNA"/>
</dbReference>
<name>A0A8T2P355_9TELE</name>
<reference evidence="2" key="1">
    <citation type="thesis" date="2021" institute="BYU ScholarsArchive" country="Provo, UT, USA">
        <title>Applications of and Algorithms for Genome Assembly and Genomic Analyses with an Emphasis on Marine Teleosts.</title>
        <authorList>
            <person name="Pickett B.D."/>
        </authorList>
    </citation>
    <scope>NUCLEOTIDE SEQUENCE</scope>
    <source>
        <strain evidence="2">HI-2016</strain>
    </source>
</reference>
<evidence type="ECO:0000313" key="3">
    <source>
        <dbReference type="Proteomes" id="UP000824540"/>
    </source>
</evidence>
<organism evidence="2 3">
    <name type="scientific">Albula glossodonta</name>
    <name type="common">roundjaw bonefish</name>
    <dbReference type="NCBI Taxonomy" id="121402"/>
    <lineage>
        <taxon>Eukaryota</taxon>
        <taxon>Metazoa</taxon>
        <taxon>Chordata</taxon>
        <taxon>Craniata</taxon>
        <taxon>Vertebrata</taxon>
        <taxon>Euteleostomi</taxon>
        <taxon>Actinopterygii</taxon>
        <taxon>Neopterygii</taxon>
        <taxon>Teleostei</taxon>
        <taxon>Albuliformes</taxon>
        <taxon>Albulidae</taxon>
        <taxon>Albula</taxon>
    </lineage>
</organism>
<dbReference type="AlphaFoldDB" id="A0A8T2P355"/>
<feature type="compositionally biased region" description="Polar residues" evidence="1">
    <location>
        <begin position="156"/>
        <end position="165"/>
    </location>
</feature>
<keyword evidence="3" id="KW-1185">Reference proteome</keyword>
<feature type="region of interest" description="Disordered" evidence="1">
    <location>
        <begin position="36"/>
        <end position="64"/>
    </location>
</feature>
<proteinExistence type="predicted"/>